<sequence>MNVFIVLYYDHEKQEVDVLDVYTNEEKANRRVGYERDLIPEADSHDNCWYQEREVITEAGE</sequence>
<protein>
    <recommendedName>
        <fullName evidence="3">Phage protein</fullName>
    </recommendedName>
</protein>
<evidence type="ECO:0000313" key="2">
    <source>
        <dbReference type="Proteomes" id="UP001224359"/>
    </source>
</evidence>
<comment type="caution">
    <text evidence="1">The sequence shown here is derived from an EMBL/GenBank/DDBJ whole genome shotgun (WGS) entry which is preliminary data.</text>
</comment>
<dbReference type="Proteomes" id="UP001224359">
    <property type="component" value="Unassembled WGS sequence"/>
</dbReference>
<keyword evidence="2" id="KW-1185">Reference proteome</keyword>
<evidence type="ECO:0008006" key="3">
    <source>
        <dbReference type="Google" id="ProtNLM"/>
    </source>
</evidence>
<dbReference type="RefSeq" id="WP_306975128.1">
    <property type="nucleotide sequence ID" value="NZ_JAUSTQ010000003.1"/>
</dbReference>
<name>A0ABT9VDH4_9BACI</name>
<reference evidence="1 2" key="1">
    <citation type="submission" date="2023-07" db="EMBL/GenBank/DDBJ databases">
        <title>Genomic Encyclopedia of Type Strains, Phase IV (KMG-IV): sequencing the most valuable type-strain genomes for metagenomic binning, comparative biology and taxonomic classification.</title>
        <authorList>
            <person name="Goeker M."/>
        </authorList>
    </citation>
    <scope>NUCLEOTIDE SEQUENCE [LARGE SCALE GENOMIC DNA]</scope>
    <source>
        <strain evidence="1 2">DSM 16460</strain>
    </source>
</reference>
<evidence type="ECO:0000313" key="1">
    <source>
        <dbReference type="EMBL" id="MDQ0158988.1"/>
    </source>
</evidence>
<dbReference type="EMBL" id="JAUSTQ010000003">
    <property type="protein sequence ID" value="MDQ0158988.1"/>
    <property type="molecule type" value="Genomic_DNA"/>
</dbReference>
<accession>A0ABT9VDH4</accession>
<organism evidence="1 2">
    <name type="scientific">Alkalibacillus salilacus</name>
    <dbReference type="NCBI Taxonomy" id="284582"/>
    <lineage>
        <taxon>Bacteria</taxon>
        <taxon>Bacillati</taxon>
        <taxon>Bacillota</taxon>
        <taxon>Bacilli</taxon>
        <taxon>Bacillales</taxon>
        <taxon>Bacillaceae</taxon>
        <taxon>Alkalibacillus</taxon>
    </lineage>
</organism>
<proteinExistence type="predicted"/>
<gene>
    <name evidence="1" type="ORF">J2S77_000952</name>
</gene>